<comment type="caution">
    <text evidence="3">The sequence shown here is derived from an EMBL/GenBank/DDBJ whole genome shotgun (WGS) entry which is preliminary data.</text>
</comment>
<protein>
    <submittedName>
        <fullName evidence="3">Uncharacterized protein</fullName>
    </submittedName>
</protein>
<evidence type="ECO:0000256" key="2">
    <source>
        <dbReference type="SAM" id="Phobius"/>
    </source>
</evidence>
<dbReference type="AlphaFoldDB" id="A0A9W7G361"/>
<dbReference type="Proteomes" id="UP001165065">
    <property type="component" value="Unassembled WGS sequence"/>
</dbReference>
<feature type="transmembrane region" description="Helical" evidence="2">
    <location>
        <begin position="28"/>
        <end position="52"/>
    </location>
</feature>
<keyword evidence="2" id="KW-1133">Transmembrane helix</keyword>
<feature type="compositionally biased region" description="Low complexity" evidence="1">
    <location>
        <begin position="214"/>
        <end position="228"/>
    </location>
</feature>
<feature type="transmembrane region" description="Helical" evidence="2">
    <location>
        <begin position="111"/>
        <end position="129"/>
    </location>
</feature>
<accession>A0A9W7G361</accession>
<evidence type="ECO:0000313" key="4">
    <source>
        <dbReference type="Proteomes" id="UP001165065"/>
    </source>
</evidence>
<proteinExistence type="predicted"/>
<evidence type="ECO:0000313" key="3">
    <source>
        <dbReference type="EMBL" id="GMI31073.1"/>
    </source>
</evidence>
<name>A0A9W7G361_9STRA</name>
<sequence length="257" mass="28615">MIYLRKPNSGLGLPTVVWESIPDIPPTAAYAIASWRGLTFLWAILALAGTWYQPSNGQSYSLWDNQTPTSSDSDAARVFTIFTFMFSAFQVITIVLHLFKIIGAFEWMHCLFDFLIWLCAVIAFAVYNGSGWGRDMMKATFSFALIMWVFGAVFIFPGFFREQFVRFIDKIDLGQVRSVGRRSTKKEKTRVEKSDDNVDQDGIQGPPPFTMPQSEPASEGGTEAGGASHIVTPSSLAASDIENPKANRDRVESVDLN</sequence>
<feature type="compositionally biased region" description="Basic and acidic residues" evidence="1">
    <location>
        <begin position="242"/>
        <end position="257"/>
    </location>
</feature>
<keyword evidence="2" id="KW-0472">Membrane</keyword>
<feature type="transmembrane region" description="Helical" evidence="2">
    <location>
        <begin position="141"/>
        <end position="160"/>
    </location>
</feature>
<evidence type="ECO:0000256" key="1">
    <source>
        <dbReference type="SAM" id="MobiDB-lite"/>
    </source>
</evidence>
<dbReference type="OrthoDB" id="10340606at2759"/>
<feature type="region of interest" description="Disordered" evidence="1">
    <location>
        <begin position="184"/>
        <end position="257"/>
    </location>
</feature>
<reference evidence="4" key="1">
    <citation type="journal article" date="2023" name="Commun. Biol.">
        <title>Genome analysis of Parmales, the sister group of diatoms, reveals the evolutionary specialization of diatoms from phago-mixotrophs to photoautotrophs.</title>
        <authorList>
            <person name="Ban H."/>
            <person name="Sato S."/>
            <person name="Yoshikawa S."/>
            <person name="Yamada K."/>
            <person name="Nakamura Y."/>
            <person name="Ichinomiya M."/>
            <person name="Sato N."/>
            <person name="Blanc-Mathieu R."/>
            <person name="Endo H."/>
            <person name="Kuwata A."/>
            <person name="Ogata H."/>
        </authorList>
    </citation>
    <scope>NUCLEOTIDE SEQUENCE [LARGE SCALE GENOMIC DNA]</scope>
</reference>
<feature type="transmembrane region" description="Helical" evidence="2">
    <location>
        <begin position="78"/>
        <end position="99"/>
    </location>
</feature>
<dbReference type="EMBL" id="BRYA01000005">
    <property type="protein sequence ID" value="GMI31073.1"/>
    <property type="molecule type" value="Genomic_DNA"/>
</dbReference>
<keyword evidence="4" id="KW-1185">Reference proteome</keyword>
<keyword evidence="2" id="KW-0812">Transmembrane</keyword>
<gene>
    <name evidence="3" type="ORF">TrCOL_g6248</name>
</gene>
<organism evidence="3 4">
    <name type="scientific">Triparma columacea</name>
    <dbReference type="NCBI Taxonomy" id="722753"/>
    <lineage>
        <taxon>Eukaryota</taxon>
        <taxon>Sar</taxon>
        <taxon>Stramenopiles</taxon>
        <taxon>Ochrophyta</taxon>
        <taxon>Bolidophyceae</taxon>
        <taxon>Parmales</taxon>
        <taxon>Triparmaceae</taxon>
        <taxon>Triparma</taxon>
    </lineage>
</organism>